<evidence type="ECO:0000256" key="1">
    <source>
        <dbReference type="SAM" id="MobiDB-lite"/>
    </source>
</evidence>
<feature type="region of interest" description="Disordered" evidence="1">
    <location>
        <begin position="246"/>
        <end position="265"/>
    </location>
</feature>
<dbReference type="AlphaFoldDB" id="A0AA36D4E1"/>
<dbReference type="Proteomes" id="UP001177023">
    <property type="component" value="Unassembled WGS sequence"/>
</dbReference>
<keyword evidence="3" id="KW-1185">Reference proteome</keyword>
<protein>
    <submittedName>
        <fullName evidence="2">Uncharacterized protein</fullName>
    </submittedName>
</protein>
<dbReference type="EMBL" id="CATQJA010002662">
    <property type="protein sequence ID" value="CAJ0580680.1"/>
    <property type="molecule type" value="Genomic_DNA"/>
</dbReference>
<gene>
    <name evidence="2" type="ORF">MSPICULIGERA_LOCUS18871</name>
</gene>
<name>A0AA36D4E1_9BILA</name>
<evidence type="ECO:0000313" key="2">
    <source>
        <dbReference type="EMBL" id="CAJ0580680.1"/>
    </source>
</evidence>
<feature type="non-terminal residue" evidence="2">
    <location>
        <position position="521"/>
    </location>
</feature>
<organism evidence="2 3">
    <name type="scientific">Mesorhabditis spiculigera</name>
    <dbReference type="NCBI Taxonomy" id="96644"/>
    <lineage>
        <taxon>Eukaryota</taxon>
        <taxon>Metazoa</taxon>
        <taxon>Ecdysozoa</taxon>
        <taxon>Nematoda</taxon>
        <taxon>Chromadorea</taxon>
        <taxon>Rhabditida</taxon>
        <taxon>Rhabditina</taxon>
        <taxon>Rhabditomorpha</taxon>
        <taxon>Rhabditoidea</taxon>
        <taxon>Rhabditidae</taxon>
        <taxon>Mesorhabditinae</taxon>
        <taxon>Mesorhabditis</taxon>
    </lineage>
</organism>
<sequence length="521" mass="59885">MQGWRDEKLLVRRPKKRNPASRSSTEDNALNSFFVPYKKTLLKAFWRLKKGYGRQEWSDILSGDRAHELVSSMDDVMAAEGVFTPFWSWQLEMRLPKPEESSLYSDDFLPKHTSRGERAARQPHKFPYLFEIKKTKNSQLFFLLRRISEAQTERNETCAALCPNNTEWLVCDKRLDRCVATVNEGGSCLHLKKGACRNSECSRGICKARDSSKDIHKNLHAKKIQYEEPTTTVSIPETTEEIFEASGEEPATEITLSAEPEENAERRRKFRTLDGAPDPEFKPLLMKTIRKTAEKPQLVALPPVPSMKDLPDPYVKPKNQPFYGEELTKIPAEHEGPLLTSELLPKGTLRFADSAPFPTVYFTVTVIEGEYRKRKRRQRFASGYTVYTTGANMPNGYTHKFEGHVVNGTTVLRVLDPQGGLLTEFNVTVLDKQGRTCQQVCKYGIRTSYRQCLTDIVRLSSYPQYSDPITVYPTPNEALQSAWRGQGYFRERKPDYLVFKCPNERRHRKRHSKTGRFHVSV</sequence>
<reference evidence="2" key="1">
    <citation type="submission" date="2023-06" db="EMBL/GenBank/DDBJ databases">
        <authorList>
            <person name="Delattre M."/>
        </authorList>
    </citation>
    <scope>NUCLEOTIDE SEQUENCE</scope>
    <source>
        <strain evidence="2">AF72</strain>
    </source>
</reference>
<evidence type="ECO:0000313" key="3">
    <source>
        <dbReference type="Proteomes" id="UP001177023"/>
    </source>
</evidence>
<accession>A0AA36D4E1</accession>
<proteinExistence type="predicted"/>
<comment type="caution">
    <text evidence="2">The sequence shown here is derived from an EMBL/GenBank/DDBJ whole genome shotgun (WGS) entry which is preliminary data.</text>
</comment>